<dbReference type="InterPro" id="IPR003838">
    <property type="entry name" value="ABC3_permease_C"/>
</dbReference>
<evidence type="ECO:0000256" key="1">
    <source>
        <dbReference type="ARBA" id="ARBA00004651"/>
    </source>
</evidence>
<feature type="transmembrane region" description="Helical" evidence="7">
    <location>
        <begin position="316"/>
        <end position="342"/>
    </location>
</feature>
<sequence>MFKATLRSFLAHKGRLFLSVLAVTLATAFVAGTFMFTDTITRTFDRIFASANPDVTVTPADADFDADAISGRTASIPAETVDTLRGQVPDAQDVMPEVMLQSITVVDASDEKLNPEGPPTILGTWYEADWSPLELASGTSPEGDEVIVDADTAENKDVAVGDTLRIIAGTGEYRATVSGIASFSTTNPGAAYFMVDLATAQEVMGQGDALTNISLQAADGVSDEELKDQVLAALGDGYTVETREEAAATQSEEIGEFLSFIRYGMLGFAGISLLVGGFLIVNTFGMLIAQRTREVGLLRAVGATSGQVRRSILVEAVLLGVVGATLGLGAGAGIALLLIWLMSTFGMNLRGTELAFTPSAVVAAYAVGIFITVVAALVPARRASRISPMAALTEAAAPAARPLAPRVISGALLGAAGAAGLVAAIQVDGAASGLLFGAGVLLTLLAAVLVGPALAKIVVPVLSWPFIKAFGSVGRLGRQNVLRNPRRANATAAALMIGLALAGGTSIFAASMKTSFFEQIDNALGADFQVGGSFNAPPQPFPGTVADAVRDVDGVETVTRQRMVQATMSGDQDVQVMLNAVDTNFGEAMAIDYAEGDGEQALRGGELIVTEDQATDLGIAQGDVVPLDFGSGVAAQLTVGAISQGGQAMSAVSIDTLEDLLPGTQDVALMVTMASGADATAVEKALGTALEPYPQVELRDQTEIKDEVAGQVDFLLYLVWGLLALSIIIAVLGVINTLALSVVERTREIGLLRAVGTTRVQIRRMVRLESVMIAVYGAALGLVLGLAWGVAGQRLLAGEGLTELTIPWDTIAYVLVGAAAVGLVAAIGPAVRASRMNVLGAIATE</sequence>
<feature type="transmembrane region" description="Helical" evidence="7">
    <location>
        <begin position="263"/>
        <end position="289"/>
    </location>
</feature>
<dbReference type="InterPro" id="IPR050250">
    <property type="entry name" value="Macrolide_Exporter_MacB"/>
</dbReference>
<accession>A0A238Z0X8</accession>
<keyword evidence="3 7" id="KW-0812">Transmembrane</keyword>
<feature type="transmembrane region" description="Helical" evidence="7">
    <location>
        <begin position="488"/>
        <end position="510"/>
    </location>
</feature>
<feature type="transmembrane region" description="Helical" evidence="7">
    <location>
        <begin position="714"/>
        <end position="743"/>
    </location>
</feature>
<evidence type="ECO:0000256" key="6">
    <source>
        <dbReference type="ARBA" id="ARBA00038076"/>
    </source>
</evidence>
<name>A0A238Z0X8_9PSEU</name>
<feature type="domain" description="ABC3 transporter permease C-terminal" evidence="8">
    <location>
        <begin position="268"/>
        <end position="388"/>
    </location>
</feature>
<dbReference type="GO" id="GO:0005886">
    <property type="term" value="C:plasma membrane"/>
    <property type="evidence" value="ECO:0007669"/>
    <property type="project" value="UniProtKB-SubCell"/>
</dbReference>
<gene>
    <name evidence="10" type="ORF">SAMN06265360_11861</name>
</gene>
<dbReference type="InterPro" id="IPR025857">
    <property type="entry name" value="MacB_PCD"/>
</dbReference>
<feature type="transmembrane region" description="Helical" evidence="7">
    <location>
        <begin position="362"/>
        <end position="380"/>
    </location>
</feature>
<dbReference type="PANTHER" id="PTHR30572:SF4">
    <property type="entry name" value="ABC TRANSPORTER PERMEASE YTRF"/>
    <property type="match status" value="1"/>
</dbReference>
<evidence type="ECO:0000256" key="7">
    <source>
        <dbReference type="SAM" id="Phobius"/>
    </source>
</evidence>
<dbReference type="Pfam" id="PF02687">
    <property type="entry name" value="FtsX"/>
    <property type="match status" value="2"/>
</dbReference>
<protein>
    <submittedName>
        <fullName evidence="10">Putative ABC transport system permease protein</fullName>
    </submittedName>
</protein>
<dbReference type="PANTHER" id="PTHR30572">
    <property type="entry name" value="MEMBRANE COMPONENT OF TRANSPORTER-RELATED"/>
    <property type="match status" value="1"/>
</dbReference>
<feature type="transmembrane region" description="Helical" evidence="7">
    <location>
        <begin position="407"/>
        <end position="427"/>
    </location>
</feature>
<dbReference type="GO" id="GO:0022857">
    <property type="term" value="F:transmembrane transporter activity"/>
    <property type="evidence" value="ECO:0007669"/>
    <property type="project" value="TreeGrafter"/>
</dbReference>
<dbReference type="RefSeq" id="WP_089302646.1">
    <property type="nucleotide sequence ID" value="NZ_FZNW01000018.1"/>
</dbReference>
<evidence type="ECO:0000313" key="11">
    <source>
        <dbReference type="Proteomes" id="UP000198348"/>
    </source>
</evidence>
<feature type="domain" description="MacB-like periplasmic core" evidence="9">
    <location>
        <begin position="491"/>
        <end position="687"/>
    </location>
</feature>
<organism evidence="10 11">
    <name type="scientific">Haloechinothrix alba</name>
    <dbReference type="NCBI Taxonomy" id="664784"/>
    <lineage>
        <taxon>Bacteria</taxon>
        <taxon>Bacillati</taxon>
        <taxon>Actinomycetota</taxon>
        <taxon>Actinomycetes</taxon>
        <taxon>Pseudonocardiales</taxon>
        <taxon>Pseudonocardiaceae</taxon>
        <taxon>Haloechinothrix</taxon>
    </lineage>
</organism>
<evidence type="ECO:0000256" key="4">
    <source>
        <dbReference type="ARBA" id="ARBA00022989"/>
    </source>
</evidence>
<dbReference type="Proteomes" id="UP000198348">
    <property type="component" value="Unassembled WGS sequence"/>
</dbReference>
<comment type="similarity">
    <text evidence="6">Belongs to the ABC-4 integral membrane protein family.</text>
</comment>
<dbReference type="Pfam" id="PF12704">
    <property type="entry name" value="MacB_PCD"/>
    <property type="match status" value="2"/>
</dbReference>
<evidence type="ECO:0000256" key="2">
    <source>
        <dbReference type="ARBA" id="ARBA00022475"/>
    </source>
</evidence>
<feature type="domain" description="ABC3 transporter permease C-terminal" evidence="8">
    <location>
        <begin position="722"/>
        <end position="837"/>
    </location>
</feature>
<reference evidence="10 11" key="1">
    <citation type="submission" date="2017-06" db="EMBL/GenBank/DDBJ databases">
        <authorList>
            <person name="Kim H.J."/>
            <person name="Triplett B.A."/>
        </authorList>
    </citation>
    <scope>NUCLEOTIDE SEQUENCE [LARGE SCALE GENOMIC DNA]</scope>
    <source>
        <strain evidence="10 11">DSM 45207</strain>
    </source>
</reference>
<feature type="transmembrane region" description="Helical" evidence="7">
    <location>
        <begin position="439"/>
        <end position="467"/>
    </location>
</feature>
<keyword evidence="5 7" id="KW-0472">Membrane</keyword>
<comment type="subcellular location">
    <subcellularLocation>
        <location evidence="1">Cell membrane</location>
        <topology evidence="1">Multi-pass membrane protein</topology>
    </subcellularLocation>
</comment>
<keyword evidence="11" id="KW-1185">Reference proteome</keyword>
<evidence type="ECO:0000259" key="9">
    <source>
        <dbReference type="Pfam" id="PF12704"/>
    </source>
</evidence>
<keyword evidence="4 7" id="KW-1133">Transmembrane helix</keyword>
<evidence type="ECO:0000313" key="10">
    <source>
        <dbReference type="EMBL" id="SNR77027.1"/>
    </source>
</evidence>
<feature type="transmembrane region" description="Helical" evidence="7">
    <location>
        <begin position="811"/>
        <end position="831"/>
    </location>
</feature>
<dbReference type="EMBL" id="FZNW01000018">
    <property type="protein sequence ID" value="SNR77027.1"/>
    <property type="molecule type" value="Genomic_DNA"/>
</dbReference>
<evidence type="ECO:0000259" key="8">
    <source>
        <dbReference type="Pfam" id="PF02687"/>
    </source>
</evidence>
<dbReference type="OrthoDB" id="9780560at2"/>
<evidence type="ECO:0000256" key="3">
    <source>
        <dbReference type="ARBA" id="ARBA00022692"/>
    </source>
</evidence>
<feature type="transmembrane region" description="Helical" evidence="7">
    <location>
        <begin position="771"/>
        <end position="791"/>
    </location>
</feature>
<feature type="domain" description="MacB-like periplasmic core" evidence="9">
    <location>
        <begin position="17"/>
        <end position="231"/>
    </location>
</feature>
<evidence type="ECO:0000256" key="5">
    <source>
        <dbReference type="ARBA" id="ARBA00023136"/>
    </source>
</evidence>
<proteinExistence type="inferred from homology"/>
<dbReference type="AlphaFoldDB" id="A0A238Z0X8"/>
<keyword evidence="2" id="KW-1003">Cell membrane</keyword>